<protein>
    <submittedName>
        <fullName evidence="1">Uncharacterized protein</fullName>
    </submittedName>
</protein>
<dbReference type="KEGG" id="hth:HTH_0286"/>
<dbReference type="Proteomes" id="UP000002574">
    <property type="component" value="Chromosome"/>
</dbReference>
<reference evidence="1 2" key="1">
    <citation type="journal article" date="2010" name="J. Bacteriol.">
        <title>Complete genome sequence of the thermophilic, obligately chemolithoautotrophic hydrogen-oxidizing bacterium Hydrogenobacter thermophilus TK-6.</title>
        <authorList>
            <person name="Arai H."/>
            <person name="Kanbe H."/>
            <person name="Ishii M."/>
            <person name="Igarashi Y."/>
        </authorList>
    </citation>
    <scope>NUCLEOTIDE SEQUENCE [LARGE SCALE GENOMIC DNA]</scope>
    <source>
        <strain evidence="2">DSM 6534 / IAM 12695 / TK-6 [Tokyo]</strain>
    </source>
</reference>
<sequence>MKVLLMEKNLMLLSRIKSSLSEYEVRVGDKHTDEDVVFINVEAFPVDTIKELKSKGAKVVAYCGHKNIDLQSKARKAGADAVVPNSQVIDAKAIIEKLGG</sequence>
<dbReference type="STRING" id="608538.HTH_0286"/>
<organism evidence="1 2">
    <name type="scientific">Hydrogenobacter thermophilus (strain DSM 6534 / IAM 12695 / TK-6)</name>
    <dbReference type="NCBI Taxonomy" id="608538"/>
    <lineage>
        <taxon>Bacteria</taxon>
        <taxon>Pseudomonadati</taxon>
        <taxon>Aquificota</taxon>
        <taxon>Aquificia</taxon>
        <taxon>Aquificales</taxon>
        <taxon>Aquificaceae</taxon>
        <taxon>Hydrogenobacter</taxon>
    </lineage>
</organism>
<dbReference type="PATRIC" id="fig|608538.5.peg.285"/>
<name>D3DG01_HYDTT</name>
<dbReference type="EMBL" id="AP011112">
    <property type="protein sequence ID" value="BAI68753.1"/>
    <property type="molecule type" value="Genomic_DNA"/>
</dbReference>
<gene>
    <name evidence="1" type="ordered locus">HTH_0286</name>
</gene>
<dbReference type="OrthoDB" id="15531at2"/>
<evidence type="ECO:0000313" key="1">
    <source>
        <dbReference type="EMBL" id="BAI68753.1"/>
    </source>
</evidence>
<keyword evidence="2" id="KW-1185">Reference proteome</keyword>
<dbReference type="RefSeq" id="WP_012962936.1">
    <property type="nucleotide sequence ID" value="NC_013799.1"/>
</dbReference>
<proteinExistence type="predicted"/>
<dbReference type="KEGG" id="hte:Hydth_0283"/>
<accession>D3DG01</accession>
<evidence type="ECO:0000313" key="2">
    <source>
        <dbReference type="Proteomes" id="UP000002574"/>
    </source>
</evidence>
<dbReference type="AlphaFoldDB" id="D3DG01"/>